<gene>
    <name evidence="1" type="ORF">BCF53_11315</name>
</gene>
<comment type="caution">
    <text evidence="1">The sequence shown here is derived from an EMBL/GenBank/DDBJ whole genome shotgun (WGS) entry which is preliminary data.</text>
</comment>
<dbReference type="PANTHER" id="PTHR35175">
    <property type="entry name" value="DUF1289 DOMAIN-CONTAINING PROTEIN"/>
    <property type="match status" value="1"/>
</dbReference>
<dbReference type="InterPro" id="IPR010710">
    <property type="entry name" value="DUF1289"/>
</dbReference>
<keyword evidence="2" id="KW-1185">Reference proteome</keyword>
<accession>A0A4R3I4R2</accession>
<organism evidence="1 2">
    <name type="scientific">Reinekea marinisedimentorum</name>
    <dbReference type="NCBI Taxonomy" id="230495"/>
    <lineage>
        <taxon>Bacteria</taxon>
        <taxon>Pseudomonadati</taxon>
        <taxon>Pseudomonadota</taxon>
        <taxon>Gammaproteobacteria</taxon>
        <taxon>Oceanospirillales</taxon>
        <taxon>Saccharospirillaceae</taxon>
        <taxon>Reinekea</taxon>
    </lineage>
</organism>
<dbReference type="RefSeq" id="WP_132702422.1">
    <property type="nucleotide sequence ID" value="NZ_SLZR01000013.1"/>
</dbReference>
<dbReference type="OrthoDB" id="9811423at2"/>
<dbReference type="Proteomes" id="UP000295793">
    <property type="component" value="Unassembled WGS sequence"/>
</dbReference>
<evidence type="ECO:0000313" key="2">
    <source>
        <dbReference type="Proteomes" id="UP000295793"/>
    </source>
</evidence>
<proteinExistence type="predicted"/>
<protein>
    <recommendedName>
        <fullName evidence="3">Fe-S protein YdhL (DUF1289 family)</fullName>
    </recommendedName>
</protein>
<reference evidence="1 2" key="1">
    <citation type="submission" date="2019-03" db="EMBL/GenBank/DDBJ databases">
        <title>Genomic Encyclopedia of Archaeal and Bacterial Type Strains, Phase II (KMG-II): from individual species to whole genera.</title>
        <authorList>
            <person name="Goeker M."/>
        </authorList>
    </citation>
    <scope>NUCLEOTIDE SEQUENCE [LARGE SCALE GENOMIC DNA]</scope>
    <source>
        <strain evidence="1 2">DSM 15388</strain>
    </source>
</reference>
<dbReference type="AlphaFoldDB" id="A0A4R3I4R2"/>
<evidence type="ECO:0000313" key="1">
    <source>
        <dbReference type="EMBL" id="TCS38969.1"/>
    </source>
</evidence>
<sequence length="60" mass="6931">MFINNSTAISPCISQCKLDEQNICKGCFRTRDEISSWMQKTEDEKIAITLRCKKKMAQQS</sequence>
<dbReference type="EMBL" id="SLZR01000013">
    <property type="protein sequence ID" value="TCS38969.1"/>
    <property type="molecule type" value="Genomic_DNA"/>
</dbReference>
<name>A0A4R3I4R2_9GAMM</name>
<dbReference type="PANTHER" id="PTHR35175:SF2">
    <property type="entry name" value="DUF1289 DOMAIN-CONTAINING PROTEIN"/>
    <property type="match status" value="1"/>
</dbReference>
<dbReference type="Pfam" id="PF06945">
    <property type="entry name" value="DUF1289"/>
    <property type="match status" value="1"/>
</dbReference>
<evidence type="ECO:0008006" key="3">
    <source>
        <dbReference type="Google" id="ProtNLM"/>
    </source>
</evidence>